<evidence type="ECO:0000313" key="3">
    <source>
        <dbReference type="Proteomes" id="UP000023067"/>
    </source>
</evidence>
<dbReference type="Gene3D" id="1.20.1250.20">
    <property type="entry name" value="MFS general substrate transporter like domains"/>
    <property type="match status" value="1"/>
</dbReference>
<sequence length="449" mass="44314">MSGQDAQGAAPGTGPGAPRRPRLARLPRPGRPLLGWFASSAALAVPQAAAPILFALIALPVTGSADSGAALVLAMTVAQVLGAVPVARLGRRVPALASVGVLVAVRTAALAAIALLAGLQAPFSLLVAGSAAAGLVSGAAFGHLRAALNPLVPPGRLPRALGVSATLNEVVFVLSPALASVLGTASPLLAMWAVVALGAVPLVAMPRTPSAASDPAAVADASSAQPTGTGSSAAGLSADAAPSSDLPRSAEAGRQALPRRVWLWLGCSMASSAAIATIETGAVSLAVAYGLAPAWGSIFPVALCLASVAGGVWVSVRGRTPRLRTVVAWLGATALGVGIVAVGQAVAWTLLGAVMVGLVLAPLGTFYSLMLDRLSPPARRAEVFALLRTASSVGVIVASGLIAVASVRAALLVVPALPALALLAVVLVAAAGGRPGTRRDARQARRDAR</sequence>
<dbReference type="PATRIC" id="fig|396014.3.peg.1775"/>
<dbReference type="Proteomes" id="UP000023067">
    <property type="component" value="Unassembled WGS sequence"/>
</dbReference>
<comment type="caution">
    <text evidence="2">The sequence shown here is derived from an EMBL/GenBank/DDBJ whole genome shotgun (WGS) entry which is preliminary data.</text>
</comment>
<dbReference type="HOGENOM" id="CLU_715378_0_0_11"/>
<proteinExistence type="predicted"/>
<evidence type="ECO:0000256" key="1">
    <source>
        <dbReference type="SAM" id="MobiDB-lite"/>
    </source>
</evidence>
<gene>
    <name evidence="2" type="ORF">BF93_17165</name>
</gene>
<dbReference type="RefSeq" id="WP_051486762.1">
    <property type="nucleotide sequence ID" value="NZ_KK069993.1"/>
</dbReference>
<dbReference type="eggNOG" id="COG2814">
    <property type="taxonomic scope" value="Bacteria"/>
</dbReference>
<dbReference type="InterPro" id="IPR011701">
    <property type="entry name" value="MFS"/>
</dbReference>
<protein>
    <submittedName>
        <fullName evidence="2">MFS transporter</fullName>
    </submittedName>
</protein>
<feature type="region of interest" description="Disordered" evidence="1">
    <location>
        <begin position="216"/>
        <end position="250"/>
    </location>
</feature>
<dbReference type="Pfam" id="PF07690">
    <property type="entry name" value="MFS_1"/>
    <property type="match status" value="1"/>
</dbReference>
<keyword evidence="3" id="KW-1185">Reference proteome</keyword>
<evidence type="ECO:0000313" key="2">
    <source>
        <dbReference type="EMBL" id="EWS81299.1"/>
    </source>
</evidence>
<organism evidence="2 3">
    <name type="scientific">Brachybacterium phenoliresistens</name>
    <dbReference type="NCBI Taxonomy" id="396014"/>
    <lineage>
        <taxon>Bacteria</taxon>
        <taxon>Bacillati</taxon>
        <taxon>Actinomycetota</taxon>
        <taxon>Actinomycetes</taxon>
        <taxon>Micrococcales</taxon>
        <taxon>Dermabacteraceae</taxon>
        <taxon>Brachybacterium</taxon>
    </lineage>
</organism>
<accession>Z9JSX1</accession>
<name>Z9JSX1_9MICO</name>
<dbReference type="EMBL" id="JDYK01000008">
    <property type="protein sequence ID" value="EWS81299.1"/>
    <property type="molecule type" value="Genomic_DNA"/>
</dbReference>
<dbReference type="InterPro" id="IPR036259">
    <property type="entry name" value="MFS_trans_sf"/>
</dbReference>
<feature type="region of interest" description="Disordered" evidence="1">
    <location>
        <begin position="1"/>
        <end position="24"/>
    </location>
</feature>
<dbReference type="GO" id="GO:0022857">
    <property type="term" value="F:transmembrane transporter activity"/>
    <property type="evidence" value="ECO:0007669"/>
    <property type="project" value="InterPro"/>
</dbReference>
<dbReference type="SUPFAM" id="SSF103473">
    <property type="entry name" value="MFS general substrate transporter"/>
    <property type="match status" value="1"/>
</dbReference>
<reference evidence="2 3" key="1">
    <citation type="submission" date="2014-02" db="EMBL/GenBank/DDBJ databases">
        <title>Genome sequence of Brachybacterium phenoliresistens strain W13A50.</title>
        <authorList>
            <person name="Wang X."/>
        </authorList>
    </citation>
    <scope>NUCLEOTIDE SEQUENCE [LARGE SCALE GENOMIC DNA]</scope>
    <source>
        <strain evidence="2 3">W13A50</strain>
    </source>
</reference>
<dbReference type="AlphaFoldDB" id="Z9JSX1"/>